<dbReference type="AlphaFoldDB" id="A0A8E0KHT8"/>
<dbReference type="EMBL" id="BATC01000006">
    <property type="protein sequence ID" value="GAD58308.1"/>
    <property type="molecule type" value="Genomic_DNA"/>
</dbReference>
<dbReference type="Proteomes" id="UP000016569">
    <property type="component" value="Unassembled WGS sequence"/>
</dbReference>
<accession>A0A8E0KHT8</accession>
<name>A0A8E0KHT8_9CAUL</name>
<gene>
    <name evidence="1" type="ORF">MBEBAB_0558</name>
</gene>
<proteinExistence type="predicted"/>
<organism evidence="1 2">
    <name type="scientific">Brevundimonas abyssalis TAR-001</name>
    <dbReference type="NCBI Taxonomy" id="1391729"/>
    <lineage>
        <taxon>Bacteria</taxon>
        <taxon>Pseudomonadati</taxon>
        <taxon>Pseudomonadota</taxon>
        <taxon>Alphaproteobacteria</taxon>
        <taxon>Caulobacterales</taxon>
        <taxon>Caulobacteraceae</taxon>
        <taxon>Brevundimonas</taxon>
    </lineage>
</organism>
<comment type="caution">
    <text evidence="1">The sequence shown here is derived from an EMBL/GenBank/DDBJ whole genome shotgun (WGS) entry which is preliminary data.</text>
</comment>
<evidence type="ECO:0000313" key="1">
    <source>
        <dbReference type="EMBL" id="GAD58308.1"/>
    </source>
</evidence>
<reference evidence="2" key="1">
    <citation type="journal article" date="2013" name="Genome Announc.">
        <title>Draft Genome Sequence of the Dimorphic Prosthecate Bacterium Brevundimonas abyssalis TAR-001T.</title>
        <authorList>
            <person name="Tsubouchi T."/>
            <person name="Nishi S."/>
            <person name="Usui K."/>
            <person name="Shimane Y."/>
            <person name="Takaki Y."/>
            <person name="Maruyama T."/>
            <person name="Hatada Y."/>
        </authorList>
    </citation>
    <scope>NUCLEOTIDE SEQUENCE [LARGE SCALE GENOMIC DNA]</scope>
    <source>
        <strain evidence="2">TAR-001</strain>
    </source>
</reference>
<sequence length="40" mass="4520">MFTDFSEAARYADSHHRGEQVLIRHTEGVVDSAPFLAVCR</sequence>
<keyword evidence="2" id="KW-1185">Reference proteome</keyword>
<evidence type="ECO:0000313" key="2">
    <source>
        <dbReference type="Proteomes" id="UP000016569"/>
    </source>
</evidence>
<protein>
    <submittedName>
        <fullName evidence="1">Uncharacterized protein</fullName>
    </submittedName>
</protein>